<name>A0A1U6ZGJ5_9RHOD</name>
<evidence type="ECO:0000313" key="2">
    <source>
        <dbReference type="EMBL" id="ALL97340.1"/>
    </source>
</evidence>
<gene>
    <name evidence="2" type="primary">orf149</name>
</gene>
<sequence>MKNLISFFDRSKGKWISQRTTYELSTKNMSSVQSQMQVSSDKSLSGSVIVASLNWGEIARQVNHNSYSSE</sequence>
<dbReference type="InterPro" id="IPR012674">
    <property type="entry name" value="Calycin"/>
</dbReference>
<evidence type="ECO:0000256" key="1">
    <source>
        <dbReference type="ARBA" id="ARBA00023239"/>
    </source>
</evidence>
<dbReference type="AlphaFoldDB" id="A0A1U6ZGJ5"/>
<dbReference type="EMBL" id="KT716756">
    <property type="protein sequence ID" value="ALL97340.1"/>
    <property type="molecule type" value="Genomic_DNA"/>
</dbReference>
<geneLocation type="plastid" evidence="2"/>
<dbReference type="GO" id="GO:0016829">
    <property type="term" value="F:lyase activity"/>
    <property type="evidence" value="ECO:0007669"/>
    <property type="project" value="UniProtKB-KW"/>
</dbReference>
<dbReference type="InterPro" id="IPR018536">
    <property type="entry name" value="CpcS/CpeS"/>
</dbReference>
<accession>A0A1U6ZGJ5</accession>
<protein>
    <submittedName>
        <fullName evidence="2">ORF149</fullName>
    </submittedName>
</protein>
<dbReference type="Pfam" id="PF09367">
    <property type="entry name" value="CpeS"/>
    <property type="match status" value="1"/>
</dbReference>
<reference evidence="2" key="1">
    <citation type="submission" date="2015-09" db="EMBL/GenBank/DDBJ databases">
        <authorList>
            <person name="Jackson K.R."/>
            <person name="Lunt B.L."/>
            <person name="Fisher J.N.B."/>
            <person name="Gardner A.V."/>
            <person name="Bailey M.E."/>
            <person name="Deus L.M."/>
            <person name="Earl A.S."/>
            <person name="Gibby P.D."/>
            <person name="Hartmann K.A."/>
            <person name="Liu J.E."/>
            <person name="Manci A.M."/>
            <person name="Nielsen D.A."/>
            <person name="Solomon M.B."/>
            <person name="Breakwell D.P."/>
            <person name="Burnett S.H."/>
            <person name="Grose J.H."/>
        </authorList>
    </citation>
    <scope>NUCLEOTIDE SEQUENCE</scope>
</reference>
<keyword evidence="2" id="KW-0934">Plastid</keyword>
<organism evidence="2">
    <name type="scientific">Pyropia endiviifolia</name>
    <dbReference type="NCBI Taxonomy" id="1699272"/>
    <lineage>
        <taxon>Eukaryota</taxon>
        <taxon>Rhodophyta</taxon>
        <taxon>Bangiophyceae</taxon>
        <taxon>Bangiales</taxon>
        <taxon>Bangiaceae</taxon>
        <taxon>Pyropia</taxon>
    </lineage>
</organism>
<dbReference type="Gene3D" id="2.40.128.20">
    <property type="match status" value="1"/>
</dbReference>
<proteinExistence type="predicted"/>
<keyword evidence="1" id="KW-0456">Lyase</keyword>